<evidence type="ECO:0000313" key="3">
    <source>
        <dbReference type="EMBL" id="MFC6722923.1"/>
    </source>
</evidence>
<dbReference type="EMBL" id="JBHSWU010000001">
    <property type="protein sequence ID" value="MFC6722923.1"/>
    <property type="molecule type" value="Genomic_DNA"/>
</dbReference>
<dbReference type="Pfam" id="PF00391">
    <property type="entry name" value="PEP-utilizers"/>
    <property type="match status" value="1"/>
</dbReference>
<feature type="coiled-coil region" evidence="1">
    <location>
        <begin position="340"/>
        <end position="367"/>
    </location>
</feature>
<dbReference type="NCBIfam" id="NF006153">
    <property type="entry name" value="PRK08296.1-5"/>
    <property type="match status" value="1"/>
</dbReference>
<feature type="domain" description="PEP-utilising enzyme mobile" evidence="2">
    <location>
        <begin position="544"/>
        <end position="614"/>
    </location>
</feature>
<protein>
    <submittedName>
        <fullName evidence="3">PEP-utilizing enzyme</fullName>
    </submittedName>
</protein>
<dbReference type="InterPro" id="IPR036637">
    <property type="entry name" value="Phosphohistidine_dom_sf"/>
</dbReference>
<gene>
    <name evidence="3" type="ORF">ACFQE1_00610</name>
</gene>
<evidence type="ECO:0000256" key="1">
    <source>
        <dbReference type="SAM" id="Coils"/>
    </source>
</evidence>
<accession>A0ABD5RVG6</accession>
<name>A0ABD5RVG6_9EURY</name>
<organism evidence="3 4">
    <name type="scientific">Halobium palmae</name>
    <dbReference type="NCBI Taxonomy" id="1776492"/>
    <lineage>
        <taxon>Archaea</taxon>
        <taxon>Methanobacteriati</taxon>
        <taxon>Methanobacteriota</taxon>
        <taxon>Stenosarchaea group</taxon>
        <taxon>Halobacteria</taxon>
        <taxon>Halobacteriales</taxon>
        <taxon>Haloferacaceae</taxon>
        <taxon>Halobium</taxon>
    </lineage>
</organism>
<dbReference type="InterPro" id="IPR008279">
    <property type="entry name" value="PEP-util_enz_mobile_dom"/>
</dbReference>
<dbReference type="PANTHER" id="PTHR43615:SF1">
    <property type="entry name" value="PPDK_N DOMAIN-CONTAINING PROTEIN"/>
    <property type="match status" value="1"/>
</dbReference>
<dbReference type="InterPro" id="IPR051549">
    <property type="entry name" value="PEP_Utilizing_Enz"/>
</dbReference>
<dbReference type="PANTHER" id="PTHR43615">
    <property type="entry name" value="PHOSPHOENOLPYRUVATE SYNTHASE-RELATED"/>
    <property type="match status" value="1"/>
</dbReference>
<comment type="caution">
    <text evidence="3">The sequence shown here is derived from an EMBL/GenBank/DDBJ whole genome shotgun (WGS) entry which is preliminary data.</text>
</comment>
<reference evidence="3 4" key="1">
    <citation type="journal article" date="2019" name="Int. J. Syst. Evol. Microbiol.">
        <title>The Global Catalogue of Microorganisms (GCM) 10K type strain sequencing project: providing services to taxonomists for standard genome sequencing and annotation.</title>
        <authorList>
            <consortium name="The Broad Institute Genomics Platform"/>
            <consortium name="The Broad Institute Genome Sequencing Center for Infectious Disease"/>
            <person name="Wu L."/>
            <person name="Ma J."/>
        </authorList>
    </citation>
    <scope>NUCLEOTIDE SEQUENCE [LARGE SCALE GENOMIC DNA]</scope>
    <source>
        <strain evidence="3 4">NBRC 111368</strain>
    </source>
</reference>
<dbReference type="AlphaFoldDB" id="A0ABD5RVG6"/>
<evidence type="ECO:0000259" key="2">
    <source>
        <dbReference type="Pfam" id="PF00391"/>
    </source>
</evidence>
<dbReference type="Proteomes" id="UP001596328">
    <property type="component" value="Unassembled WGS sequence"/>
</dbReference>
<sequence>MSEEVNPNPVDRFPWPEEIEVPEGCEGWEEMYPRYFRFGESAERTELEKDRFWFWDQKDSPKPLRPWDITLCVESIAMQLSQAQSRVYAVPPAMGIDLRIIAGYSYASPVPCQDPELLEERKSVFSDRSEYVYENFEELYEDKWLPAVKEIGEEIRELDVPERFPEYAPEEVISESKGLYPGAVDVQSEYNRLQELTLRGWQRHFEYLNLVYLAYLSFKETCDELFPDISDNAIGEMVTGLETDLFLADKVLNDLAHQAVELGDEVPEILTSEETPDEKMGRLEETEAGREFLEAFEDAKDPWFHITVSRGYHSADGSWLDTLEQPFDHLYEKITALQDGETIRRDIEALQAERQEVVNEYRSYLSEDERTQFDQAHQLVLKVYNHAEDHQFWIENWLHTIIFEKLDEFGELLVNHEVLDDPRDITLFGRNEIPELLADLARVWSQGKGAQVPTYWQEEANERKSILTAAEEWSPPPAIGDPPEQVTDPMVIMLWGITTETVQNWLGPTQEEGSNEMTGFASSSGTVEGKARVVTSGSDLNEVERDEILVSPLTNPDWTPVFSKVAGAVTDNGGATSHTAIVCREYGLPAVTGTGTATSRLQTGDHIRVNGNKGEVEILEKAD</sequence>
<keyword evidence="4" id="KW-1185">Reference proteome</keyword>
<dbReference type="Gene3D" id="3.50.30.10">
    <property type="entry name" value="Phosphohistidine domain"/>
    <property type="match status" value="1"/>
</dbReference>
<dbReference type="SUPFAM" id="SSF52009">
    <property type="entry name" value="Phosphohistidine domain"/>
    <property type="match status" value="1"/>
</dbReference>
<keyword evidence="1" id="KW-0175">Coiled coil</keyword>
<evidence type="ECO:0000313" key="4">
    <source>
        <dbReference type="Proteomes" id="UP001596328"/>
    </source>
</evidence>
<proteinExistence type="predicted"/>